<keyword evidence="5 6" id="KW-0472">Membrane</keyword>
<dbReference type="EMBL" id="CP063767">
    <property type="protein sequence ID" value="QOY60864.1"/>
    <property type="molecule type" value="Genomic_DNA"/>
</dbReference>
<sequence length="330" mass="34497">MTTSETALDPKGGAPLAGAGEKKRFDASALRNALPLIGFVVIVAFFAIATGGSILTPKNITLILSGGYVLMISACGVWLIMTMGCLDFSQGSMLGVSCAVVCALSQYNLALAIVGGIVTGGVIGAINAYFHVNRQILSFIVTMCMMFLLRGVCAFITTSSPVYAATYVTTLNSMPLLMGITIVVLLVTYLVVRFTAVGHNLKAIGANEKAARFAGVRVNRTKVIVYIVAGCITGFAAFINAIKVGSVTSSAGNMLETQLLIAMVLGGMPINGGAKARFSNVVIGVLSYLVLQKGLVMMGFTTEIQQLILGVVFVAMVALFSDRGPNQVIK</sequence>
<dbReference type="Pfam" id="PF02653">
    <property type="entry name" value="BPD_transp_2"/>
    <property type="match status" value="1"/>
</dbReference>
<feature type="transmembrane region" description="Helical" evidence="6">
    <location>
        <begin position="174"/>
        <end position="192"/>
    </location>
</feature>
<dbReference type="AlphaFoldDB" id="A0A7S7M8U0"/>
<feature type="transmembrane region" description="Helical" evidence="6">
    <location>
        <begin position="109"/>
        <end position="130"/>
    </location>
</feature>
<organism evidence="7 8">
    <name type="scientific">Thermophilibacter immobilis</name>
    <dbReference type="NCBI Taxonomy" id="2779519"/>
    <lineage>
        <taxon>Bacteria</taxon>
        <taxon>Bacillati</taxon>
        <taxon>Actinomycetota</taxon>
        <taxon>Coriobacteriia</taxon>
        <taxon>Coriobacteriales</taxon>
        <taxon>Atopobiaceae</taxon>
        <taxon>Thermophilibacter</taxon>
    </lineage>
</organism>
<feature type="transmembrane region" description="Helical" evidence="6">
    <location>
        <begin position="278"/>
        <end position="298"/>
    </location>
</feature>
<dbReference type="KEGG" id="tio:INP52_01190"/>
<evidence type="ECO:0000313" key="7">
    <source>
        <dbReference type="EMBL" id="QOY60864.1"/>
    </source>
</evidence>
<evidence type="ECO:0000256" key="1">
    <source>
        <dbReference type="ARBA" id="ARBA00004651"/>
    </source>
</evidence>
<feature type="transmembrane region" description="Helical" evidence="6">
    <location>
        <begin position="33"/>
        <end position="55"/>
    </location>
</feature>
<keyword evidence="2" id="KW-1003">Cell membrane</keyword>
<evidence type="ECO:0000256" key="5">
    <source>
        <dbReference type="ARBA" id="ARBA00023136"/>
    </source>
</evidence>
<feature type="transmembrane region" description="Helical" evidence="6">
    <location>
        <begin position="67"/>
        <end position="89"/>
    </location>
</feature>
<dbReference type="InterPro" id="IPR001851">
    <property type="entry name" value="ABC_transp_permease"/>
</dbReference>
<reference evidence="7 8" key="1">
    <citation type="submission" date="2020-10" db="EMBL/GenBank/DDBJ databases">
        <title>Olsenella immobilis sp.nov., isolated from the mud in a fermentation cellar used for the production of Chinese strong-flavoured liquor.</title>
        <authorList>
            <person name="Lu L."/>
        </authorList>
    </citation>
    <scope>NUCLEOTIDE SEQUENCE [LARGE SCALE GENOMIC DNA]</scope>
    <source>
        <strain evidence="7 8">LZLJ-2</strain>
    </source>
</reference>
<dbReference type="GO" id="GO:0005886">
    <property type="term" value="C:plasma membrane"/>
    <property type="evidence" value="ECO:0007669"/>
    <property type="project" value="UniProtKB-SubCell"/>
</dbReference>
<evidence type="ECO:0000256" key="3">
    <source>
        <dbReference type="ARBA" id="ARBA00022692"/>
    </source>
</evidence>
<keyword evidence="3 6" id="KW-0812">Transmembrane</keyword>
<dbReference type="Proteomes" id="UP000593735">
    <property type="component" value="Chromosome"/>
</dbReference>
<feature type="transmembrane region" description="Helical" evidence="6">
    <location>
        <begin position="304"/>
        <end position="321"/>
    </location>
</feature>
<gene>
    <name evidence="7" type="ORF">INP52_01190</name>
</gene>
<name>A0A7S7M8U0_9ACTN</name>
<keyword evidence="8" id="KW-1185">Reference proteome</keyword>
<feature type="transmembrane region" description="Helical" evidence="6">
    <location>
        <begin position="254"/>
        <end position="271"/>
    </location>
</feature>
<evidence type="ECO:0000256" key="2">
    <source>
        <dbReference type="ARBA" id="ARBA00022475"/>
    </source>
</evidence>
<dbReference type="RefSeq" id="WP_194371676.1">
    <property type="nucleotide sequence ID" value="NZ_CP063767.1"/>
</dbReference>
<dbReference type="PANTHER" id="PTHR32196">
    <property type="entry name" value="ABC TRANSPORTER PERMEASE PROTEIN YPHD-RELATED-RELATED"/>
    <property type="match status" value="1"/>
</dbReference>
<accession>A0A7S7M8U0</accession>
<dbReference type="GO" id="GO:0022857">
    <property type="term" value="F:transmembrane transporter activity"/>
    <property type="evidence" value="ECO:0007669"/>
    <property type="project" value="InterPro"/>
</dbReference>
<proteinExistence type="predicted"/>
<comment type="subcellular location">
    <subcellularLocation>
        <location evidence="1">Cell membrane</location>
        <topology evidence="1">Multi-pass membrane protein</topology>
    </subcellularLocation>
</comment>
<feature type="transmembrane region" description="Helical" evidence="6">
    <location>
        <begin position="223"/>
        <end position="242"/>
    </location>
</feature>
<dbReference type="CDD" id="cd06579">
    <property type="entry name" value="TM_PBP1_transp_AraH_like"/>
    <property type="match status" value="1"/>
</dbReference>
<keyword evidence="4 6" id="KW-1133">Transmembrane helix</keyword>
<protein>
    <submittedName>
        <fullName evidence="7">ABC transporter permease</fullName>
    </submittedName>
</protein>
<evidence type="ECO:0000256" key="4">
    <source>
        <dbReference type="ARBA" id="ARBA00022989"/>
    </source>
</evidence>
<evidence type="ECO:0000256" key="6">
    <source>
        <dbReference type="SAM" id="Phobius"/>
    </source>
</evidence>
<evidence type="ECO:0000313" key="8">
    <source>
        <dbReference type="Proteomes" id="UP000593735"/>
    </source>
</evidence>
<feature type="transmembrane region" description="Helical" evidence="6">
    <location>
        <begin position="137"/>
        <end position="162"/>
    </location>
</feature>